<keyword evidence="2" id="KW-1185">Reference proteome</keyword>
<sequence>MEPHEARYGRQIIAWEVFMREIGHDSHKYPVMDDPRSGGSGRGSAGLAGAGWVAARLKLTLRLRLKLRLAMQYHVAD</sequence>
<protein>
    <submittedName>
        <fullName evidence="1">Uncharacterized protein</fullName>
    </submittedName>
</protein>
<proteinExistence type="predicted"/>
<reference evidence="1 2" key="1">
    <citation type="submission" date="2019-05" db="EMBL/GenBank/DDBJ databases">
        <title>Another draft genome of Portunus trituberculatus and its Hox gene families provides insights of decapod evolution.</title>
        <authorList>
            <person name="Jeong J.-H."/>
            <person name="Song I."/>
            <person name="Kim S."/>
            <person name="Choi T."/>
            <person name="Kim D."/>
            <person name="Ryu S."/>
            <person name="Kim W."/>
        </authorList>
    </citation>
    <scope>NUCLEOTIDE SEQUENCE [LARGE SCALE GENOMIC DNA]</scope>
    <source>
        <tissue evidence="1">Muscle</tissue>
    </source>
</reference>
<name>A0A5B7G8H7_PORTR</name>
<organism evidence="1 2">
    <name type="scientific">Portunus trituberculatus</name>
    <name type="common">Swimming crab</name>
    <name type="synonym">Neptunus trituberculatus</name>
    <dbReference type="NCBI Taxonomy" id="210409"/>
    <lineage>
        <taxon>Eukaryota</taxon>
        <taxon>Metazoa</taxon>
        <taxon>Ecdysozoa</taxon>
        <taxon>Arthropoda</taxon>
        <taxon>Crustacea</taxon>
        <taxon>Multicrustacea</taxon>
        <taxon>Malacostraca</taxon>
        <taxon>Eumalacostraca</taxon>
        <taxon>Eucarida</taxon>
        <taxon>Decapoda</taxon>
        <taxon>Pleocyemata</taxon>
        <taxon>Brachyura</taxon>
        <taxon>Eubrachyura</taxon>
        <taxon>Portunoidea</taxon>
        <taxon>Portunidae</taxon>
        <taxon>Portuninae</taxon>
        <taxon>Portunus</taxon>
    </lineage>
</organism>
<dbReference type="Proteomes" id="UP000324222">
    <property type="component" value="Unassembled WGS sequence"/>
</dbReference>
<dbReference type="EMBL" id="VSRR010013839">
    <property type="protein sequence ID" value="MPC56301.1"/>
    <property type="molecule type" value="Genomic_DNA"/>
</dbReference>
<evidence type="ECO:0000313" key="2">
    <source>
        <dbReference type="Proteomes" id="UP000324222"/>
    </source>
</evidence>
<evidence type="ECO:0000313" key="1">
    <source>
        <dbReference type="EMBL" id="MPC56301.1"/>
    </source>
</evidence>
<gene>
    <name evidence="1" type="ORF">E2C01_050254</name>
</gene>
<dbReference type="AlphaFoldDB" id="A0A5B7G8H7"/>
<comment type="caution">
    <text evidence="1">The sequence shown here is derived from an EMBL/GenBank/DDBJ whole genome shotgun (WGS) entry which is preliminary data.</text>
</comment>
<accession>A0A5B7G8H7</accession>